<dbReference type="Pfam" id="PF18052">
    <property type="entry name" value="Rx_N"/>
    <property type="match status" value="1"/>
</dbReference>
<dbReference type="Gene3D" id="1.10.8.430">
    <property type="entry name" value="Helical domain of apoptotic protease-activating factors"/>
    <property type="match status" value="1"/>
</dbReference>
<dbReference type="PRINTS" id="PR00364">
    <property type="entry name" value="DISEASERSIST"/>
</dbReference>
<dbReference type="InterPro" id="IPR055414">
    <property type="entry name" value="LRR_R13L4/SHOC2-like"/>
</dbReference>
<evidence type="ECO:0000313" key="8">
    <source>
        <dbReference type="EMBL" id="GMH22742.1"/>
    </source>
</evidence>
<feature type="domain" description="Disease resistance R13L4/SHOC-2-like LRR" evidence="7">
    <location>
        <begin position="574"/>
        <end position="879"/>
    </location>
</feature>
<evidence type="ECO:0000259" key="7">
    <source>
        <dbReference type="Pfam" id="PF23598"/>
    </source>
</evidence>
<dbReference type="InterPro" id="IPR027417">
    <property type="entry name" value="P-loop_NTPase"/>
</dbReference>
<keyword evidence="9" id="KW-1185">Reference proteome</keyword>
<dbReference type="InterPro" id="IPR058922">
    <property type="entry name" value="WHD_DRP"/>
</dbReference>
<dbReference type="GO" id="GO:0043531">
    <property type="term" value="F:ADP binding"/>
    <property type="evidence" value="ECO:0007669"/>
    <property type="project" value="InterPro"/>
</dbReference>
<dbReference type="PANTHER" id="PTHR23155:SF1185">
    <property type="entry name" value="DISEASE RESISTANCE RPP8-LIKE PROTEIN 3-RELATED"/>
    <property type="match status" value="1"/>
</dbReference>
<reference evidence="8" key="1">
    <citation type="submission" date="2023-05" db="EMBL/GenBank/DDBJ databases">
        <title>Nepenthes gracilis genome sequencing.</title>
        <authorList>
            <person name="Fukushima K."/>
        </authorList>
    </citation>
    <scope>NUCLEOTIDE SEQUENCE</scope>
    <source>
        <strain evidence="8">SING2019-196</strain>
    </source>
</reference>
<dbReference type="Pfam" id="PF23598">
    <property type="entry name" value="LRR_14"/>
    <property type="match status" value="1"/>
</dbReference>
<dbReference type="Proteomes" id="UP001279734">
    <property type="component" value="Unassembled WGS sequence"/>
</dbReference>
<dbReference type="InterPro" id="IPR044974">
    <property type="entry name" value="Disease_R_plants"/>
</dbReference>
<evidence type="ECO:0000259" key="6">
    <source>
        <dbReference type="Pfam" id="PF23559"/>
    </source>
</evidence>
<sequence>MAESAVKSAASWLEKLAVEEVKYLYGVREKVEELQGELEWMQCFLSDADKRQHKDAVIRKWISQIKDLAYDAEDVLEKFILRVSYKDRHRGLWSNLRWLSCFLRDARALHEIGTSIDGLTAKVSKLTSRLQTYGVKTRYEEISASPADPSTLELRRTYSHFEDDLIVGIDDDIASLADQLVADQDHKVVVISGMGGLGKTTLAREVYHHPDVRGHFSGFAWAHISQQFQTRSVLIGILLELIPVKDMDRRNRIQGLQDAQLPGELFQVLQEKSYLVVLDDMWTKEDWLRLQAAFPVADRSTGSKILVTTRNSDILSSLGSSVLNHEPKLLDPIDGMKLLRRKAFATTEGDAGAVDSNMIKLGEKMLEHCQGLPLAIVVLGAVLATKKTLEEWQNVNDNIRSYLGKGMAHDQSYRRVYDVLAMSYYDLPYHLKPCFLHFGNFPEDYEIDTKKLYRMWIAEGIISSSNERTLGQSSLEEEAEYCLNELVQKRMVQVGKVGSKGKIKTCHLHDLIRDVCLEMGKEQNFICVIDLNQTNQDEPPPVLNERLRRLAIYVGEEVDASLPDSSFEKAPNLRSLLFFPNQECKQELCSWMRSVCNEFQLLRVLDFNGFNIEGSLPKEIGNLIYLRFLSLNGTRVTEIPSSIGYLSCLETLDLCVLNVVITLPNVLWKLRRLKHLYFPSRILSQEVSTKQGYVIKRGEMMRLDGLQYLETLENVDIDRVELKGLLELKNMRKLLASCVSKKENLDPFIKSSSIKRLSLKIDGSIVSENPMILSNCQPLHSLDIDNKIHGPLRFDMFPQNLVYIGLWYCYVENDPMPVFERLPQLKNLGLHICYGGNEIKCSAGGFPQLTYLAIDGLSGLHEWIVEPGALAKLESMEIYNSPIRVLPDALPSCVKILCNPCVKGVEKYDSCHYYKGQFE</sequence>
<dbReference type="FunFam" id="3.40.50.300:FF:001091">
    <property type="entry name" value="Probable disease resistance protein At1g61300"/>
    <property type="match status" value="1"/>
</dbReference>
<feature type="domain" description="Disease resistance N-terminal" evidence="5">
    <location>
        <begin position="5"/>
        <end position="88"/>
    </location>
</feature>
<dbReference type="InterPro" id="IPR032675">
    <property type="entry name" value="LRR_dom_sf"/>
</dbReference>
<dbReference type="CDD" id="cd14798">
    <property type="entry name" value="RX-CC_like"/>
    <property type="match status" value="1"/>
</dbReference>
<dbReference type="EMBL" id="BSYO01000025">
    <property type="protein sequence ID" value="GMH22742.1"/>
    <property type="molecule type" value="Genomic_DNA"/>
</dbReference>
<dbReference type="AlphaFoldDB" id="A0AAD3T669"/>
<keyword evidence="2" id="KW-0547">Nucleotide-binding</keyword>
<dbReference type="InterPro" id="IPR038005">
    <property type="entry name" value="RX-like_CC"/>
</dbReference>
<proteinExistence type="predicted"/>
<evidence type="ECO:0000256" key="2">
    <source>
        <dbReference type="ARBA" id="ARBA00022741"/>
    </source>
</evidence>
<evidence type="ECO:0000259" key="4">
    <source>
        <dbReference type="Pfam" id="PF00931"/>
    </source>
</evidence>
<dbReference type="Pfam" id="PF23559">
    <property type="entry name" value="WHD_DRP"/>
    <property type="match status" value="1"/>
</dbReference>
<evidence type="ECO:0000256" key="1">
    <source>
        <dbReference type="ARBA" id="ARBA00022737"/>
    </source>
</evidence>
<keyword evidence="3" id="KW-0611">Plant defense</keyword>
<protein>
    <submittedName>
        <fullName evidence="8">Uncharacterized protein</fullName>
    </submittedName>
</protein>
<dbReference type="FunFam" id="1.10.8.430:FF:000003">
    <property type="entry name" value="Probable disease resistance protein At5g66910"/>
    <property type="match status" value="1"/>
</dbReference>
<dbReference type="Pfam" id="PF00931">
    <property type="entry name" value="NB-ARC"/>
    <property type="match status" value="1"/>
</dbReference>
<dbReference type="FunFam" id="1.10.10.10:FF:000322">
    <property type="entry name" value="Probable disease resistance protein At1g63360"/>
    <property type="match status" value="1"/>
</dbReference>
<dbReference type="Gene3D" id="1.10.10.10">
    <property type="entry name" value="Winged helix-like DNA-binding domain superfamily/Winged helix DNA-binding domain"/>
    <property type="match status" value="1"/>
</dbReference>
<dbReference type="InterPro" id="IPR042197">
    <property type="entry name" value="Apaf_helical"/>
</dbReference>
<dbReference type="SUPFAM" id="SSF52540">
    <property type="entry name" value="P-loop containing nucleoside triphosphate hydrolases"/>
    <property type="match status" value="1"/>
</dbReference>
<feature type="domain" description="NB-ARC" evidence="4">
    <location>
        <begin position="170"/>
        <end position="347"/>
    </location>
</feature>
<dbReference type="InterPro" id="IPR041118">
    <property type="entry name" value="Rx_N"/>
</dbReference>
<accession>A0AAD3T669</accession>
<gene>
    <name evidence="8" type="ORF">Nepgr_024585</name>
</gene>
<dbReference type="Gene3D" id="3.40.50.300">
    <property type="entry name" value="P-loop containing nucleotide triphosphate hydrolases"/>
    <property type="match status" value="1"/>
</dbReference>
<dbReference type="GO" id="GO:0098542">
    <property type="term" value="P:defense response to other organism"/>
    <property type="evidence" value="ECO:0007669"/>
    <property type="project" value="TreeGrafter"/>
</dbReference>
<organism evidence="8 9">
    <name type="scientific">Nepenthes gracilis</name>
    <name type="common">Slender pitcher plant</name>
    <dbReference type="NCBI Taxonomy" id="150966"/>
    <lineage>
        <taxon>Eukaryota</taxon>
        <taxon>Viridiplantae</taxon>
        <taxon>Streptophyta</taxon>
        <taxon>Embryophyta</taxon>
        <taxon>Tracheophyta</taxon>
        <taxon>Spermatophyta</taxon>
        <taxon>Magnoliopsida</taxon>
        <taxon>eudicotyledons</taxon>
        <taxon>Gunneridae</taxon>
        <taxon>Pentapetalae</taxon>
        <taxon>Caryophyllales</taxon>
        <taxon>Nepenthaceae</taxon>
        <taxon>Nepenthes</taxon>
    </lineage>
</organism>
<dbReference type="InterPro" id="IPR002182">
    <property type="entry name" value="NB-ARC"/>
</dbReference>
<dbReference type="SUPFAM" id="SSF52058">
    <property type="entry name" value="L domain-like"/>
    <property type="match status" value="1"/>
</dbReference>
<dbReference type="InterPro" id="IPR036388">
    <property type="entry name" value="WH-like_DNA-bd_sf"/>
</dbReference>
<evidence type="ECO:0000256" key="3">
    <source>
        <dbReference type="ARBA" id="ARBA00022821"/>
    </source>
</evidence>
<comment type="caution">
    <text evidence="8">The sequence shown here is derived from an EMBL/GenBank/DDBJ whole genome shotgun (WGS) entry which is preliminary data.</text>
</comment>
<evidence type="ECO:0000259" key="5">
    <source>
        <dbReference type="Pfam" id="PF18052"/>
    </source>
</evidence>
<feature type="domain" description="Disease resistance protein winged helix" evidence="6">
    <location>
        <begin position="441"/>
        <end position="515"/>
    </location>
</feature>
<evidence type="ECO:0000313" key="9">
    <source>
        <dbReference type="Proteomes" id="UP001279734"/>
    </source>
</evidence>
<keyword evidence="1" id="KW-0677">Repeat</keyword>
<dbReference type="Gene3D" id="1.20.5.4130">
    <property type="match status" value="1"/>
</dbReference>
<name>A0AAD3T669_NEPGR</name>
<dbReference type="PANTHER" id="PTHR23155">
    <property type="entry name" value="DISEASE RESISTANCE PROTEIN RP"/>
    <property type="match status" value="1"/>
</dbReference>
<dbReference type="Gene3D" id="3.80.10.10">
    <property type="entry name" value="Ribonuclease Inhibitor"/>
    <property type="match status" value="1"/>
</dbReference>